<evidence type="ECO:0000256" key="2">
    <source>
        <dbReference type="ARBA" id="ARBA00022803"/>
    </source>
</evidence>
<dbReference type="EMBL" id="RRYP01001461">
    <property type="protein sequence ID" value="TNV85919.1"/>
    <property type="molecule type" value="Genomic_DNA"/>
</dbReference>
<dbReference type="PROSITE" id="PS50293">
    <property type="entry name" value="TPR_REGION"/>
    <property type="match status" value="1"/>
</dbReference>
<gene>
    <name evidence="6" type="ORF">FGO68_gene6515</name>
</gene>
<dbReference type="GO" id="GO:0016567">
    <property type="term" value="P:protein ubiquitination"/>
    <property type="evidence" value="ECO:0007669"/>
    <property type="project" value="TreeGrafter"/>
</dbReference>
<dbReference type="Gene3D" id="1.25.40.10">
    <property type="entry name" value="Tetratricopeptide repeat domain"/>
    <property type="match status" value="4"/>
</dbReference>
<evidence type="ECO:0000313" key="6">
    <source>
        <dbReference type="EMBL" id="TNV85919.1"/>
    </source>
</evidence>
<dbReference type="Pfam" id="PF13176">
    <property type="entry name" value="TPR_7"/>
    <property type="match status" value="1"/>
</dbReference>
<dbReference type="Pfam" id="PF13432">
    <property type="entry name" value="TPR_16"/>
    <property type="match status" value="1"/>
</dbReference>
<feature type="repeat" description="TPR" evidence="4">
    <location>
        <begin position="563"/>
        <end position="596"/>
    </location>
</feature>
<dbReference type="GO" id="GO:0051301">
    <property type="term" value="P:cell division"/>
    <property type="evidence" value="ECO:0007669"/>
    <property type="project" value="TreeGrafter"/>
</dbReference>
<evidence type="ECO:0000256" key="4">
    <source>
        <dbReference type="PROSITE-ProRule" id="PRU00339"/>
    </source>
</evidence>
<dbReference type="GO" id="GO:0031145">
    <property type="term" value="P:anaphase-promoting complex-dependent catabolic process"/>
    <property type="evidence" value="ECO:0007669"/>
    <property type="project" value="TreeGrafter"/>
</dbReference>
<evidence type="ECO:0000313" key="7">
    <source>
        <dbReference type="Proteomes" id="UP000785679"/>
    </source>
</evidence>
<keyword evidence="7" id="KW-1185">Reference proteome</keyword>
<feature type="region of interest" description="Disordered" evidence="5">
    <location>
        <begin position="1"/>
        <end position="37"/>
    </location>
</feature>
<dbReference type="InterPro" id="IPR013105">
    <property type="entry name" value="TPR_2"/>
</dbReference>
<dbReference type="InterPro" id="IPR019734">
    <property type="entry name" value="TPR_rpt"/>
</dbReference>
<organism evidence="6 7">
    <name type="scientific">Halteria grandinella</name>
    <dbReference type="NCBI Taxonomy" id="5974"/>
    <lineage>
        <taxon>Eukaryota</taxon>
        <taxon>Sar</taxon>
        <taxon>Alveolata</taxon>
        <taxon>Ciliophora</taxon>
        <taxon>Intramacronucleata</taxon>
        <taxon>Spirotrichea</taxon>
        <taxon>Stichotrichia</taxon>
        <taxon>Sporadotrichida</taxon>
        <taxon>Halteriidae</taxon>
        <taxon>Halteria</taxon>
    </lineage>
</organism>
<dbReference type="Pfam" id="PF12895">
    <property type="entry name" value="ANAPC3"/>
    <property type="match status" value="1"/>
</dbReference>
<feature type="compositionally biased region" description="Basic and acidic residues" evidence="5">
    <location>
        <begin position="288"/>
        <end position="297"/>
    </location>
</feature>
<comment type="similarity">
    <text evidence="3">Belongs to the APC3/CDC27 family.</text>
</comment>
<evidence type="ECO:0000256" key="1">
    <source>
        <dbReference type="ARBA" id="ARBA00022737"/>
    </source>
</evidence>
<keyword evidence="2 4" id="KW-0802">TPR repeat</keyword>
<comment type="caution">
    <text evidence="6">The sequence shown here is derived from an EMBL/GenBank/DDBJ whole genome shotgun (WGS) entry which is preliminary data.</text>
</comment>
<feature type="repeat" description="TPR" evidence="4">
    <location>
        <begin position="160"/>
        <end position="193"/>
    </location>
</feature>
<feature type="compositionally biased region" description="Low complexity" evidence="5">
    <location>
        <begin position="262"/>
        <end position="277"/>
    </location>
</feature>
<dbReference type="AlphaFoldDB" id="A0A8J8P4L8"/>
<protein>
    <submittedName>
        <fullName evidence="6">Uncharacterized protein</fullName>
    </submittedName>
</protein>
<dbReference type="PANTHER" id="PTHR12558">
    <property type="entry name" value="CELL DIVISION CYCLE 16,23,27"/>
    <property type="match status" value="1"/>
</dbReference>
<dbReference type="SUPFAM" id="SSF48452">
    <property type="entry name" value="TPR-like"/>
    <property type="match status" value="2"/>
</dbReference>
<dbReference type="GO" id="GO:0005737">
    <property type="term" value="C:cytoplasm"/>
    <property type="evidence" value="ECO:0007669"/>
    <property type="project" value="TreeGrafter"/>
</dbReference>
<accession>A0A8J8P4L8</accession>
<keyword evidence="1" id="KW-0677">Repeat</keyword>
<sequence length="769" mass="86701">MTSTLYPPSQPNPLQSWSQFGQQPSSSSQQYLTPPSQQPTVTYQYSFLENQLLEAVKQSMRNELYSNAAFLCERLFAEVKNEDVRLLLAECYLGEGKAYKAYEVLKDCVQNANRYKFALTCLKLNKYQEAEKALLNRRQARPLQQHDSQQNILSQVPNGAAGLFLLGQVYERQMKRKEATEMYRQALAQDPTLWCAFERLCKHQLPSCDPSKIFNEAHPSVQKINTLIRDYMQGQQDGRGQQSSPQGATTSAHLVKTPMTVSNANNNSSLPSNRSPRGALNSSQQQQDMKENKKQQDEMISVNAGNNASALLLDDDSNSSSFSELKTPPNNAAGQQYITPTQGVAQQKKQQNVAQIGGNRIAAQAVEGEVADASVKPFSISTPNLMQSSSNSFDSNGNKKPQKVQITLATLLTPTSPSVEISDMMTLLKVLGHAYLQLCLYKCQESIKVFGKLSKKQYTTGWVLAQVARGYFEMAKYQDAEKMYRKVIQAEPYRLEGLEYYSTCLWHLKKQVELCYLSNHALEKSLFAPETWCVVGNCYSLQKEHETALKFFSRAIQLNTNFAYAHTLCGHEYVANEDFDSAKKCYQRALAADERHYNAWWGLGNINLKQEKFDQASQLLQSAIQINQRSPVLYTYMGMIRHNCSLPQEALSWFEKAEAIDKENSLNKFQKANVLVALDRQDEALQVLLDLQNQVPKEAPIHVMIGKIFRRKGQIDKALQHFTKALDLDPKDTNMVKNLIDKIHSVPNHGNGMGLGSDLNDEDGDIQIL</sequence>
<dbReference type="InterPro" id="IPR011990">
    <property type="entry name" value="TPR-like_helical_dom_sf"/>
</dbReference>
<feature type="repeat" description="TPR" evidence="4">
    <location>
        <begin position="699"/>
        <end position="732"/>
    </location>
</feature>
<feature type="region of interest" description="Disordered" evidence="5">
    <location>
        <begin position="310"/>
        <end position="336"/>
    </location>
</feature>
<feature type="repeat" description="TPR" evidence="4">
    <location>
        <begin position="597"/>
        <end position="630"/>
    </location>
</feature>
<proteinExistence type="inferred from homology"/>
<feature type="repeat" description="TPR" evidence="4">
    <location>
        <begin position="529"/>
        <end position="562"/>
    </location>
</feature>
<dbReference type="Pfam" id="PF07719">
    <property type="entry name" value="TPR_2"/>
    <property type="match status" value="1"/>
</dbReference>
<dbReference type="PANTHER" id="PTHR12558:SF13">
    <property type="entry name" value="CELL DIVISION CYCLE PROTEIN 27 HOMOLOG"/>
    <property type="match status" value="1"/>
</dbReference>
<dbReference type="GO" id="GO:0007091">
    <property type="term" value="P:metaphase/anaphase transition of mitotic cell cycle"/>
    <property type="evidence" value="ECO:0007669"/>
    <property type="project" value="TreeGrafter"/>
</dbReference>
<feature type="region of interest" description="Disordered" evidence="5">
    <location>
        <begin position="261"/>
        <end position="297"/>
    </location>
</feature>
<feature type="repeat" description="TPR" evidence="4">
    <location>
        <begin position="461"/>
        <end position="494"/>
    </location>
</feature>
<dbReference type="Proteomes" id="UP000785679">
    <property type="component" value="Unassembled WGS sequence"/>
</dbReference>
<dbReference type="SMART" id="SM00028">
    <property type="entry name" value="TPR"/>
    <property type="match status" value="8"/>
</dbReference>
<feature type="compositionally biased region" description="Low complexity" evidence="5">
    <location>
        <begin position="310"/>
        <end position="323"/>
    </location>
</feature>
<reference evidence="6" key="1">
    <citation type="submission" date="2019-06" db="EMBL/GenBank/DDBJ databases">
        <authorList>
            <person name="Zheng W."/>
        </authorList>
    </citation>
    <scope>NUCLEOTIDE SEQUENCE</scope>
    <source>
        <strain evidence="6">QDHG01</strain>
    </source>
</reference>
<dbReference type="PROSITE" id="PS50005">
    <property type="entry name" value="TPR"/>
    <property type="match status" value="6"/>
</dbReference>
<name>A0A8J8P4L8_HALGN</name>
<evidence type="ECO:0000256" key="3">
    <source>
        <dbReference type="ARBA" id="ARBA00038210"/>
    </source>
</evidence>
<dbReference type="GO" id="GO:0005680">
    <property type="term" value="C:anaphase-promoting complex"/>
    <property type="evidence" value="ECO:0007669"/>
    <property type="project" value="TreeGrafter"/>
</dbReference>
<evidence type="ECO:0000256" key="5">
    <source>
        <dbReference type="SAM" id="MobiDB-lite"/>
    </source>
</evidence>
<feature type="compositionally biased region" description="Low complexity" evidence="5">
    <location>
        <begin position="15"/>
        <end position="37"/>
    </location>
</feature>
<dbReference type="Pfam" id="PF13181">
    <property type="entry name" value="TPR_8"/>
    <property type="match status" value="1"/>
</dbReference>
<dbReference type="OrthoDB" id="329563at2759"/>